<feature type="region of interest" description="Disordered" evidence="1">
    <location>
        <begin position="13"/>
        <end position="34"/>
    </location>
</feature>
<feature type="compositionally biased region" description="Basic and acidic residues" evidence="1">
    <location>
        <begin position="57"/>
        <end position="67"/>
    </location>
</feature>
<protein>
    <submittedName>
        <fullName evidence="2">Uncharacterized protein</fullName>
    </submittedName>
</protein>
<feature type="compositionally biased region" description="Basic and acidic residues" evidence="1">
    <location>
        <begin position="76"/>
        <end position="88"/>
    </location>
</feature>
<dbReference type="RefSeq" id="YP_009482239.1">
    <property type="nucleotide sequence ID" value="NC_037666.1"/>
</dbReference>
<accession>A0A2U7UCR9</accession>
<dbReference type="KEGG" id="vg:36842949"/>
<evidence type="ECO:0000256" key="1">
    <source>
        <dbReference type="SAM" id="MobiDB-lite"/>
    </source>
</evidence>
<gene>
    <name evidence="2" type="ORF">pneo_cds_629</name>
</gene>
<dbReference type="Proteomes" id="UP000249287">
    <property type="component" value="Segment"/>
</dbReference>
<name>A0A2U7UCR9_9VIRU</name>
<dbReference type="GeneID" id="36842949"/>
<dbReference type="EMBL" id="MG011690">
    <property type="protein sequence ID" value="AVK76236.1"/>
    <property type="molecule type" value="Genomic_DNA"/>
</dbReference>
<feature type="region of interest" description="Disordered" evidence="1">
    <location>
        <begin position="57"/>
        <end position="91"/>
    </location>
</feature>
<proteinExistence type="predicted"/>
<sequence>MIRISSVIIGRVRAHGRAGRDDGRRHGPKGNSRALGQALTRIVVETVCVRLAVQDQGGDRGGARPIDDDQDGVLDDNDHTVTDQERHGSGTVDTVRTQQYTRRVDTLVLASMDALDAYLATPEARALCPVTSCLCGRNFETFVRDIVCDLIERDAPSMS</sequence>
<evidence type="ECO:0000313" key="2">
    <source>
        <dbReference type="EMBL" id="AVK76236.1"/>
    </source>
</evidence>
<reference evidence="2" key="1">
    <citation type="journal article" date="2018" name="Nat. Commun.">
        <title>Diversity and evolution of the emerging Pandoraviridae family.</title>
        <authorList>
            <person name="Legendre M."/>
            <person name="Fabre E."/>
            <person name="Poirot O."/>
            <person name="Jeudy S."/>
            <person name="Lartigue A."/>
            <person name="Alempic J.M."/>
            <person name="Beucher L."/>
            <person name="Philippe N."/>
            <person name="Bertaux L."/>
            <person name="Christo-Foroux E."/>
            <person name="Labadie K."/>
            <person name="Coute Y."/>
            <person name="Abergel C."/>
            <person name="Claverie J.M."/>
        </authorList>
    </citation>
    <scope>NUCLEOTIDE SEQUENCE [LARGE SCALE GENOMIC DNA]</scope>
    <source>
        <strain evidence="2">Neocaledonia</strain>
    </source>
</reference>
<organism evidence="2">
    <name type="scientific">Pandoravirus neocaledonia</name>
    <dbReference type="NCBI Taxonomy" id="2107708"/>
    <lineage>
        <taxon>Viruses</taxon>
        <taxon>Pandoravirus</taxon>
    </lineage>
</organism>